<evidence type="ECO:0000313" key="2">
    <source>
        <dbReference type="Proteomes" id="UP000677180"/>
    </source>
</evidence>
<gene>
    <name evidence="1" type="ORF">J5A53_00930</name>
</gene>
<accession>A0AB37HUN1</accession>
<proteinExistence type="predicted"/>
<dbReference type="EMBL" id="CP072385">
    <property type="protein sequence ID" value="QUC11304.1"/>
    <property type="molecule type" value="Genomic_DNA"/>
</dbReference>
<organism evidence="1 2">
    <name type="scientific">Arachnia propionica</name>
    <dbReference type="NCBI Taxonomy" id="1750"/>
    <lineage>
        <taxon>Bacteria</taxon>
        <taxon>Bacillati</taxon>
        <taxon>Actinomycetota</taxon>
        <taxon>Actinomycetes</taxon>
        <taxon>Propionibacteriales</taxon>
        <taxon>Propionibacteriaceae</taxon>
        <taxon>Arachnia</taxon>
    </lineage>
</organism>
<evidence type="ECO:0000313" key="1">
    <source>
        <dbReference type="EMBL" id="QUC11304.1"/>
    </source>
</evidence>
<dbReference type="AlphaFoldDB" id="A0AB37HUN1"/>
<name>A0AB37HUN1_9ACTN</name>
<sequence>MKYSVDAGACEAIFGQVEGHVSDASSAHTSVSGDIDNLGAACSTGLAAPITSALNQAYNFSLTTPMTTAEQQTTNAVAGGRDAVSAIQRGDEQMADNSEIAANEVDEVTVQDGKQA</sequence>
<dbReference type="Pfam" id="PF20117">
    <property type="entry name" value="DUF6507"/>
    <property type="match status" value="1"/>
</dbReference>
<protein>
    <submittedName>
        <fullName evidence="1">Uncharacterized protein</fullName>
    </submittedName>
</protein>
<reference evidence="1" key="1">
    <citation type="submission" date="2021-03" db="EMBL/GenBank/DDBJ databases">
        <title>Human Oral Microbial Genomes.</title>
        <authorList>
            <person name="Johnston C.D."/>
            <person name="Chen T."/>
            <person name="Dewhirst F.E."/>
        </authorList>
    </citation>
    <scope>NUCLEOTIDE SEQUENCE</scope>
    <source>
        <strain evidence="1">F0714</strain>
    </source>
</reference>
<dbReference type="Proteomes" id="UP000677180">
    <property type="component" value="Chromosome"/>
</dbReference>
<dbReference type="InterPro" id="IPR045436">
    <property type="entry name" value="DUF6507"/>
</dbReference>
<dbReference type="RefSeq" id="WP_123824025.1">
    <property type="nucleotide sequence ID" value="NZ_CAJZDL010000019.1"/>
</dbReference>